<evidence type="ECO:0000313" key="4">
    <source>
        <dbReference type="EMBL" id="RGC46811.1"/>
    </source>
</evidence>
<feature type="domain" description="Transposase (putative) YhgA-like" evidence="2">
    <location>
        <begin position="91"/>
        <end position="258"/>
    </location>
</feature>
<proteinExistence type="predicted"/>
<feature type="compositionally biased region" description="Basic and acidic residues" evidence="1">
    <location>
        <begin position="68"/>
        <end position="79"/>
    </location>
</feature>
<evidence type="ECO:0000313" key="6">
    <source>
        <dbReference type="Proteomes" id="UP000261231"/>
    </source>
</evidence>
<keyword evidence="6" id="KW-1185">Reference proteome</keyword>
<dbReference type="Proteomes" id="UP000261231">
    <property type="component" value="Unassembled WGS sequence"/>
</dbReference>
<accession>A0A3E2XMW6</accession>
<dbReference type="EMBL" id="QVFD01000008">
    <property type="protein sequence ID" value="RGC46811.1"/>
    <property type="molecule type" value="Genomic_DNA"/>
</dbReference>
<feature type="region of interest" description="Disordered" evidence="1">
    <location>
        <begin position="68"/>
        <end position="89"/>
    </location>
</feature>
<dbReference type="Proteomes" id="UP000260773">
    <property type="component" value="Unassembled WGS sequence"/>
</dbReference>
<dbReference type="OrthoDB" id="2066427at2"/>
<evidence type="ECO:0000313" key="3">
    <source>
        <dbReference type="EMBL" id="RGB73078.1"/>
    </source>
</evidence>
<reference evidence="5 6" key="1">
    <citation type="submission" date="2018-08" db="EMBL/GenBank/DDBJ databases">
        <title>A genome reference for cultivated species of the human gut microbiota.</title>
        <authorList>
            <person name="Zou Y."/>
            <person name="Xue W."/>
            <person name="Luo G."/>
        </authorList>
    </citation>
    <scope>NUCLEOTIDE SEQUENCE [LARGE SCALE GENOMIC DNA]</scope>
    <source>
        <strain evidence="3 5">AF45-17</strain>
        <strain evidence="4 6">AM28-39</strain>
    </source>
</reference>
<dbReference type="EMBL" id="QVEP01000069">
    <property type="protein sequence ID" value="RGB73078.1"/>
    <property type="molecule type" value="Genomic_DNA"/>
</dbReference>
<organism evidence="4 6">
    <name type="scientific">Coprococcus catus</name>
    <dbReference type="NCBI Taxonomy" id="116085"/>
    <lineage>
        <taxon>Bacteria</taxon>
        <taxon>Bacillati</taxon>
        <taxon>Bacillota</taxon>
        <taxon>Clostridia</taxon>
        <taxon>Lachnospirales</taxon>
        <taxon>Lachnospiraceae</taxon>
        <taxon>Coprococcus</taxon>
    </lineage>
</organism>
<protein>
    <submittedName>
        <fullName evidence="4">Transposase</fullName>
    </submittedName>
</protein>
<comment type="caution">
    <text evidence="4">The sequence shown here is derived from an EMBL/GenBank/DDBJ whole genome shotgun (WGS) entry which is preliminary data.</text>
</comment>
<dbReference type="AlphaFoldDB" id="A0A3E2XMW6"/>
<name>A0A3E2XMW6_9FIRM</name>
<evidence type="ECO:0000313" key="5">
    <source>
        <dbReference type="Proteomes" id="UP000260773"/>
    </source>
</evidence>
<dbReference type="Pfam" id="PF04754">
    <property type="entry name" value="Transposase_31"/>
    <property type="match status" value="1"/>
</dbReference>
<gene>
    <name evidence="3" type="ORF">DW070_16040</name>
    <name evidence="4" type="ORF">DW747_09855</name>
</gene>
<evidence type="ECO:0000259" key="2">
    <source>
        <dbReference type="Pfam" id="PF04754"/>
    </source>
</evidence>
<evidence type="ECO:0000256" key="1">
    <source>
        <dbReference type="SAM" id="MobiDB-lite"/>
    </source>
</evidence>
<dbReference type="InterPro" id="IPR006842">
    <property type="entry name" value="Transposase_31"/>
</dbReference>
<sequence>MSLNTVRGVYNIGAADAVTKAYIRKNEVFADAFNYFMYDGEQKIRPEQLRELDTTEIAILLNEKDTKDNKNTKDRKYNKDNNASESKPVQKYRDLLKSAAIMEDGEAAYVLLGIENQTEVHYAMPVRNMLYDAMQYNQQVADTAAKHKEEKSRRDKQKQKISNAEFLSGFHKDDKLIPVITLVLFFNAGEWDGPRSLFDMLDMSNPIFEKYAQDYKLHIISPQQIADDELEKFHSSLREVIGCIKYSKDKNKLANFIQDNPRMNMEIEAARVIEMITQIEIEKEEVDSMGNVNMCKAIEDMVQDVVDEKKDDWLSEGRLAGVAEGRLQLLTTLIQSGKVTVKEAATLMDMTQEEFLAKSKTIS</sequence>